<dbReference type="EMBL" id="JANAVB010038219">
    <property type="protein sequence ID" value="KAJ6801231.1"/>
    <property type="molecule type" value="Genomic_DNA"/>
</dbReference>
<accession>A0AAX6EBA2</accession>
<dbReference type="PANTHER" id="PTHR31579">
    <property type="entry name" value="OS03G0796600 PROTEIN"/>
    <property type="match status" value="1"/>
</dbReference>
<gene>
    <name evidence="1" type="ORF">M6B38_198885</name>
</gene>
<dbReference type="PANTHER" id="PTHR31579:SF58">
    <property type="entry name" value="PLANT-SPECIFIC DOMAIN TIGR01615 FAMILY PROTEIN"/>
    <property type="match status" value="1"/>
</dbReference>
<name>A0AAX6EBA2_IRIPA</name>
<comment type="caution">
    <text evidence="1">The sequence shown here is derived from an EMBL/GenBank/DDBJ whole genome shotgun (WGS) entry which is preliminary data.</text>
</comment>
<dbReference type="NCBIfam" id="TIGR01615">
    <property type="entry name" value="A_thal_3542"/>
    <property type="match status" value="1"/>
</dbReference>
<proteinExistence type="predicted"/>
<organism evidence="1 2">
    <name type="scientific">Iris pallida</name>
    <name type="common">Sweet iris</name>
    <dbReference type="NCBI Taxonomy" id="29817"/>
    <lineage>
        <taxon>Eukaryota</taxon>
        <taxon>Viridiplantae</taxon>
        <taxon>Streptophyta</taxon>
        <taxon>Embryophyta</taxon>
        <taxon>Tracheophyta</taxon>
        <taxon>Spermatophyta</taxon>
        <taxon>Magnoliopsida</taxon>
        <taxon>Liliopsida</taxon>
        <taxon>Asparagales</taxon>
        <taxon>Iridaceae</taxon>
        <taxon>Iridoideae</taxon>
        <taxon>Irideae</taxon>
        <taxon>Iris</taxon>
    </lineage>
</organism>
<protein>
    <submittedName>
        <fullName evidence="1">Uncharacterized protein</fullName>
    </submittedName>
</protein>
<dbReference type="Pfam" id="PF04720">
    <property type="entry name" value="PDDEXK_6"/>
    <property type="match status" value="1"/>
</dbReference>
<sequence length="275" mass="31110">MDLIDFFEFDDGRDGSNDGHFREEEKEEESCCDDFSVAESMAFWRSQHDLLREALSRSHTIERRVRIDVEQILSRIRSGGGTICDCSDEACRGHCVLRRVDDRLRDAGYDSSLCKSKWKRSSDIYSGEHCFIDVIAAAKKKGKEEAMRVVIEVNFRAEFEMARASAEYRRLVSGLPEVFVGRAGRLRNVIGVVCEAAKRSARESGMHMAPWRRHKYVQAKWLGTCERMAPIPVFFEAAASADRPAKPTASMLTSALRCTATKVVDMEPVPVLTLF</sequence>
<dbReference type="InterPro" id="IPR006502">
    <property type="entry name" value="PDDEXK-like"/>
</dbReference>
<reference evidence="1" key="2">
    <citation type="submission" date="2023-04" db="EMBL/GenBank/DDBJ databases">
        <authorList>
            <person name="Bruccoleri R.E."/>
            <person name="Oakeley E.J."/>
            <person name="Faust A.-M."/>
            <person name="Dessus-Babus S."/>
            <person name="Altorfer M."/>
            <person name="Burckhardt D."/>
            <person name="Oertli M."/>
            <person name="Naumann U."/>
            <person name="Petersen F."/>
            <person name="Wong J."/>
        </authorList>
    </citation>
    <scope>NUCLEOTIDE SEQUENCE</scope>
    <source>
        <strain evidence="1">GSM-AAB239-AS_SAM_17_03QT</strain>
        <tissue evidence="1">Leaf</tissue>
    </source>
</reference>
<keyword evidence="2" id="KW-1185">Reference proteome</keyword>
<reference evidence="1" key="1">
    <citation type="journal article" date="2023" name="GigaByte">
        <title>Genome assembly of the bearded iris, Iris pallida Lam.</title>
        <authorList>
            <person name="Bruccoleri R.E."/>
            <person name="Oakeley E.J."/>
            <person name="Faust A.M.E."/>
            <person name="Altorfer M."/>
            <person name="Dessus-Babus S."/>
            <person name="Burckhardt D."/>
            <person name="Oertli M."/>
            <person name="Naumann U."/>
            <person name="Petersen F."/>
            <person name="Wong J."/>
        </authorList>
    </citation>
    <scope>NUCLEOTIDE SEQUENCE</scope>
    <source>
        <strain evidence="1">GSM-AAB239-AS_SAM_17_03QT</strain>
    </source>
</reference>
<dbReference type="AlphaFoldDB" id="A0AAX6EBA2"/>
<evidence type="ECO:0000313" key="2">
    <source>
        <dbReference type="Proteomes" id="UP001140949"/>
    </source>
</evidence>
<dbReference type="Proteomes" id="UP001140949">
    <property type="component" value="Unassembled WGS sequence"/>
</dbReference>
<evidence type="ECO:0000313" key="1">
    <source>
        <dbReference type="EMBL" id="KAJ6801231.1"/>
    </source>
</evidence>